<evidence type="ECO:0000256" key="1">
    <source>
        <dbReference type="ARBA" id="ARBA00001933"/>
    </source>
</evidence>
<comment type="caution">
    <text evidence="10">The sequence shown here is derived from an EMBL/GenBank/DDBJ whole genome shotgun (WGS) entry which is preliminary data.</text>
</comment>
<dbReference type="Proteomes" id="UP001596116">
    <property type="component" value="Unassembled WGS sequence"/>
</dbReference>
<dbReference type="PANTHER" id="PTHR32328:SF0">
    <property type="entry name" value="L-SERYL-TRNA(SEC) SELENIUM TRANSFERASE"/>
    <property type="match status" value="1"/>
</dbReference>
<dbReference type="GO" id="GO:0004125">
    <property type="term" value="F:L-seryl-tRNA(Sec) selenium transferase activity"/>
    <property type="evidence" value="ECO:0007669"/>
    <property type="project" value="UniProtKB-EC"/>
</dbReference>
<evidence type="ECO:0000256" key="5">
    <source>
        <dbReference type="ARBA" id="ARBA00022917"/>
    </source>
</evidence>
<dbReference type="EC" id="2.9.1.1" evidence="8"/>
<comment type="cofactor">
    <cofactor evidence="1 8">
        <name>pyridoxal 5'-phosphate</name>
        <dbReference type="ChEBI" id="CHEBI:597326"/>
    </cofactor>
</comment>
<dbReference type="InterPro" id="IPR018319">
    <property type="entry name" value="SelA-like"/>
</dbReference>
<dbReference type="RefSeq" id="WP_379878831.1">
    <property type="nucleotide sequence ID" value="NZ_JBHPON010000001.1"/>
</dbReference>
<accession>A0ABW1KX79</accession>
<feature type="modified residue" description="N6-(pyridoxal phosphate)lysine" evidence="8">
    <location>
        <position position="303"/>
    </location>
</feature>
<feature type="region of interest" description="Disordered" evidence="9">
    <location>
        <begin position="1"/>
        <end position="20"/>
    </location>
</feature>
<keyword evidence="4 8" id="KW-0663">Pyridoxal phosphate</keyword>
<evidence type="ECO:0000313" key="11">
    <source>
        <dbReference type="Proteomes" id="UP001596116"/>
    </source>
</evidence>
<proteinExistence type="inferred from homology"/>
<dbReference type="NCBIfam" id="TIGR00474">
    <property type="entry name" value="selA"/>
    <property type="match status" value="1"/>
</dbReference>
<dbReference type="PANTHER" id="PTHR32328">
    <property type="entry name" value="L-SERYL-TRNA(SEC) SELENIUM TRANSFERASE"/>
    <property type="match status" value="1"/>
</dbReference>
<dbReference type="HAMAP" id="MF_00423">
    <property type="entry name" value="SelA"/>
    <property type="match status" value="1"/>
</dbReference>
<keyword evidence="5 8" id="KW-0648">Protein biosynthesis</keyword>
<gene>
    <name evidence="8 10" type="primary">selA</name>
    <name evidence="10" type="ORF">ACFMB1_09015</name>
</gene>
<comment type="subcellular location">
    <subcellularLocation>
        <location evidence="8">Cytoplasm</location>
    </subcellularLocation>
</comment>
<dbReference type="InterPro" id="IPR015424">
    <property type="entry name" value="PyrdxlP-dep_Trfase"/>
</dbReference>
<dbReference type="SUPFAM" id="SSF53383">
    <property type="entry name" value="PLP-dependent transferases"/>
    <property type="match status" value="1"/>
</dbReference>
<comment type="catalytic activity">
    <reaction evidence="8">
        <text>L-seryl-tRNA(Sec) + selenophosphate + H(+) = L-selenocysteinyl-tRNA(Sec) + phosphate</text>
        <dbReference type="Rhea" id="RHEA:22728"/>
        <dbReference type="Rhea" id="RHEA-COMP:9742"/>
        <dbReference type="Rhea" id="RHEA-COMP:9743"/>
        <dbReference type="ChEBI" id="CHEBI:15378"/>
        <dbReference type="ChEBI" id="CHEBI:16144"/>
        <dbReference type="ChEBI" id="CHEBI:43474"/>
        <dbReference type="ChEBI" id="CHEBI:78533"/>
        <dbReference type="ChEBI" id="CHEBI:78573"/>
        <dbReference type="EC" id="2.9.1.1"/>
    </reaction>
</comment>
<dbReference type="EMBL" id="JBHPON010000001">
    <property type="protein sequence ID" value="MFC6035681.1"/>
    <property type="molecule type" value="Genomic_DNA"/>
</dbReference>
<evidence type="ECO:0000256" key="4">
    <source>
        <dbReference type="ARBA" id="ARBA00022898"/>
    </source>
</evidence>
<dbReference type="Pfam" id="PF03841">
    <property type="entry name" value="SelA"/>
    <property type="match status" value="1"/>
</dbReference>
<evidence type="ECO:0000256" key="2">
    <source>
        <dbReference type="ARBA" id="ARBA00022490"/>
    </source>
</evidence>
<comment type="similarity">
    <text evidence="7 8">Belongs to the SelA family.</text>
</comment>
<keyword evidence="3 8" id="KW-0808">Transferase</keyword>
<evidence type="ECO:0000256" key="6">
    <source>
        <dbReference type="ARBA" id="ARBA00023266"/>
    </source>
</evidence>
<organism evidence="10 11">
    <name type="scientific">Hyphococcus aureus</name>
    <dbReference type="NCBI Taxonomy" id="2666033"/>
    <lineage>
        <taxon>Bacteria</taxon>
        <taxon>Pseudomonadati</taxon>
        <taxon>Pseudomonadota</taxon>
        <taxon>Alphaproteobacteria</taxon>
        <taxon>Parvularculales</taxon>
        <taxon>Parvularculaceae</taxon>
        <taxon>Hyphococcus</taxon>
    </lineage>
</organism>
<keyword evidence="6 8" id="KW-0711">Selenium</keyword>
<comment type="pathway">
    <text evidence="8">Aminoacyl-tRNA biosynthesis; selenocysteinyl-tRNA(Sec) biosynthesis; selenocysteinyl-tRNA(Sec) from L-seryl-tRNA(Sec) (bacterial route): step 1/1.</text>
</comment>
<dbReference type="InterPro" id="IPR004534">
    <property type="entry name" value="SelA_trans"/>
</dbReference>
<evidence type="ECO:0000256" key="3">
    <source>
        <dbReference type="ARBA" id="ARBA00022679"/>
    </source>
</evidence>
<dbReference type="Gene3D" id="3.90.1150.180">
    <property type="match status" value="1"/>
</dbReference>
<dbReference type="InterPro" id="IPR015421">
    <property type="entry name" value="PyrdxlP-dep_Trfase_major"/>
</dbReference>
<sequence length="488" mass="51744">MARTGLTSDEEAAVLRSAPSRHPRLPSVHIVSQTALATGLIETFGQKAVMDAIRDVLDDARAREVMLTADEAAQAAASHIAVSQVSGVKVVYNLTGTILHTNLGRALLAEEAIEAADKAMRNTIALEYDFTGGGRGERDDIVRDLLCRLTGAEDATLVNNNAAAVLLTLNTLAEGRTVIVSRGELIEIGGAFRMPDIMASAGAQLVEVGTTNRTHFRDYENAITAETAALLKVHTSNFRIEGFTKSVSAGELSTLANEHNIPLVDDLGSGTLISLSEFGLPDEPTVSKALSAGADLVTFSGDKLLGGPQAGFIVGRCDLIASINKNPMKRAMRVDKIRLAAIEATLRLYQYPERLTARLPTYRALSRDIDDIRACANRLAPHMAACVGAHFSVEIGACESQVGSGAVPIATLPSLGFVIRAACSQHEGRALQGLANAFRSLPAPVIGRIKNQAFILDLRCLEDEEDFIANLERLVTTGGSGDRGAGPT</sequence>
<protein>
    <recommendedName>
        <fullName evidence="8">L-seryl-tRNA(Sec) selenium transferase</fullName>
        <ecNumber evidence="8">2.9.1.1</ecNumber>
    </recommendedName>
    <alternativeName>
        <fullName evidence="8">Selenocysteine synthase</fullName>
        <shortName evidence="8">Sec synthase</shortName>
    </alternativeName>
    <alternativeName>
        <fullName evidence="8">Selenocysteinyl-tRNA(Sec) synthase</fullName>
    </alternativeName>
</protein>
<name>A0ABW1KX79_9PROT</name>
<keyword evidence="2 8" id="KW-0963">Cytoplasm</keyword>
<dbReference type="Gene3D" id="3.40.640.10">
    <property type="entry name" value="Type I PLP-dependent aspartate aminotransferase-like (Major domain)"/>
    <property type="match status" value="1"/>
</dbReference>
<evidence type="ECO:0000256" key="9">
    <source>
        <dbReference type="SAM" id="MobiDB-lite"/>
    </source>
</evidence>
<evidence type="ECO:0000256" key="7">
    <source>
        <dbReference type="ARBA" id="ARBA00044507"/>
    </source>
</evidence>
<reference evidence="10 11" key="1">
    <citation type="submission" date="2024-09" db="EMBL/GenBank/DDBJ databases">
        <authorList>
            <person name="Zhang Z.-H."/>
        </authorList>
    </citation>
    <scope>NUCLEOTIDE SEQUENCE [LARGE SCALE GENOMIC DNA]</scope>
    <source>
        <strain evidence="10 11">HHTR114</strain>
    </source>
</reference>
<keyword evidence="11" id="KW-1185">Reference proteome</keyword>
<comment type="function">
    <text evidence="8">Converts seryl-tRNA(Sec) to selenocysteinyl-tRNA(Sec) required for selenoprotein biosynthesis.</text>
</comment>
<evidence type="ECO:0000256" key="8">
    <source>
        <dbReference type="HAMAP-Rule" id="MF_00423"/>
    </source>
</evidence>
<evidence type="ECO:0000313" key="10">
    <source>
        <dbReference type="EMBL" id="MFC6035681.1"/>
    </source>
</evidence>